<evidence type="ECO:0000313" key="2">
    <source>
        <dbReference type="EMBL" id="QHT94677.1"/>
    </source>
</evidence>
<sequence length="142" mass="16939">MFSIFQKKKIYRVSFEDVLYAIRYPEQFIIINTLSSDEQSCLITNTIDCNKEEQIINELLTSYNLNSKHILIYGKNTDDEKIEIKYNQMVRLGFQKVFLYQGGMFEWLLLQDIYGKNEFPTTTYMLDILKYKPQRNFAGRLT</sequence>
<accession>A0A6C0IS28</accession>
<dbReference type="InterPro" id="IPR036873">
    <property type="entry name" value="Rhodanese-like_dom_sf"/>
</dbReference>
<dbReference type="EMBL" id="MN740229">
    <property type="protein sequence ID" value="QHT94677.1"/>
    <property type="molecule type" value="Genomic_DNA"/>
</dbReference>
<evidence type="ECO:0000259" key="1">
    <source>
        <dbReference type="Pfam" id="PF00581"/>
    </source>
</evidence>
<reference evidence="2" key="1">
    <citation type="journal article" date="2020" name="Nature">
        <title>Giant virus diversity and host interactions through global metagenomics.</title>
        <authorList>
            <person name="Schulz F."/>
            <person name="Roux S."/>
            <person name="Paez-Espino D."/>
            <person name="Jungbluth S."/>
            <person name="Walsh D.A."/>
            <person name="Denef V.J."/>
            <person name="McMahon K.D."/>
            <person name="Konstantinidis K.T."/>
            <person name="Eloe-Fadrosh E.A."/>
            <person name="Kyrpides N.C."/>
            <person name="Woyke T."/>
        </authorList>
    </citation>
    <scope>NUCLEOTIDE SEQUENCE</scope>
    <source>
        <strain evidence="2">GVMAG-M-3300024261-26</strain>
    </source>
</reference>
<protein>
    <recommendedName>
        <fullName evidence="1">Rhodanese domain-containing protein</fullName>
    </recommendedName>
</protein>
<feature type="domain" description="Rhodanese" evidence="1">
    <location>
        <begin position="51"/>
        <end position="108"/>
    </location>
</feature>
<dbReference type="InterPro" id="IPR001763">
    <property type="entry name" value="Rhodanese-like_dom"/>
</dbReference>
<dbReference type="Pfam" id="PF00581">
    <property type="entry name" value="Rhodanese"/>
    <property type="match status" value="1"/>
</dbReference>
<name>A0A6C0IS28_9ZZZZ</name>
<dbReference type="AlphaFoldDB" id="A0A6C0IS28"/>
<dbReference type="SUPFAM" id="SSF52821">
    <property type="entry name" value="Rhodanese/Cell cycle control phosphatase"/>
    <property type="match status" value="1"/>
</dbReference>
<organism evidence="2">
    <name type="scientific">viral metagenome</name>
    <dbReference type="NCBI Taxonomy" id="1070528"/>
    <lineage>
        <taxon>unclassified sequences</taxon>
        <taxon>metagenomes</taxon>
        <taxon>organismal metagenomes</taxon>
    </lineage>
</organism>
<proteinExistence type="predicted"/>